<evidence type="ECO:0000259" key="9">
    <source>
        <dbReference type="PROSITE" id="PS51379"/>
    </source>
</evidence>
<keyword evidence="8" id="KW-0411">Iron-sulfur</keyword>
<dbReference type="Gene3D" id="3.40.920.10">
    <property type="entry name" value="Pyruvate-ferredoxin oxidoreductase, PFOR, domain III"/>
    <property type="match status" value="1"/>
</dbReference>
<dbReference type="RefSeq" id="WP_194662134.1">
    <property type="nucleotide sequence ID" value="NZ_RDPI01000003.1"/>
</dbReference>
<feature type="domain" description="4Fe-4S ferredoxin-type" evidence="9">
    <location>
        <begin position="675"/>
        <end position="704"/>
    </location>
</feature>
<keyword evidence="7" id="KW-0408">Iron</keyword>
<dbReference type="InterPro" id="IPR009014">
    <property type="entry name" value="Transketo_C/PFOR_II"/>
</dbReference>
<dbReference type="InterPro" id="IPR033412">
    <property type="entry name" value="PFOR_II"/>
</dbReference>
<dbReference type="InterPro" id="IPR002869">
    <property type="entry name" value="Pyrv_flavodox_OxRed_cen"/>
</dbReference>
<keyword evidence="6" id="KW-0560">Oxidoreductase</keyword>
<keyword evidence="4" id="KW-0479">Metal-binding</keyword>
<dbReference type="InterPro" id="IPR002880">
    <property type="entry name" value="Pyrv_Fd/Flavodoxin_OxRdtase_N"/>
</dbReference>
<evidence type="ECO:0000256" key="5">
    <source>
        <dbReference type="ARBA" id="ARBA00022982"/>
    </source>
</evidence>
<accession>A0ABR9Z2S9</accession>
<keyword evidence="3" id="KW-0004">4Fe-4S</keyword>
<dbReference type="PROSITE" id="PS00198">
    <property type="entry name" value="4FE4S_FER_1"/>
    <property type="match status" value="2"/>
</dbReference>
<dbReference type="PROSITE" id="PS51379">
    <property type="entry name" value="4FE4S_FER_2"/>
    <property type="match status" value="2"/>
</dbReference>
<evidence type="ECO:0000256" key="3">
    <source>
        <dbReference type="ARBA" id="ARBA00022485"/>
    </source>
</evidence>
<feature type="domain" description="4Fe-4S ferredoxin-type" evidence="9">
    <location>
        <begin position="731"/>
        <end position="761"/>
    </location>
</feature>
<dbReference type="Pfam" id="PF01855">
    <property type="entry name" value="POR_N"/>
    <property type="match status" value="1"/>
</dbReference>
<dbReference type="SMART" id="SM00890">
    <property type="entry name" value="EKR"/>
    <property type="match status" value="1"/>
</dbReference>
<dbReference type="InterPro" id="IPR050722">
    <property type="entry name" value="Pyruvate:ferred/Flavod_OxRd"/>
</dbReference>
<dbReference type="NCBIfam" id="TIGR02176">
    <property type="entry name" value="pyruv_ox_red"/>
    <property type="match status" value="1"/>
</dbReference>
<dbReference type="SUPFAM" id="SSF52518">
    <property type="entry name" value="Thiamin diphosphate-binding fold (THDP-binding)"/>
    <property type="match status" value="2"/>
</dbReference>
<dbReference type="CDD" id="cd07034">
    <property type="entry name" value="TPP_PYR_PFOR_IOR-alpha_like"/>
    <property type="match status" value="1"/>
</dbReference>
<dbReference type="Pfam" id="PF12838">
    <property type="entry name" value="Fer4_7"/>
    <property type="match status" value="1"/>
</dbReference>
<dbReference type="InterPro" id="IPR017900">
    <property type="entry name" value="4Fe4S_Fe_S_CS"/>
</dbReference>
<dbReference type="Pfam" id="PF01558">
    <property type="entry name" value="POR"/>
    <property type="match status" value="1"/>
</dbReference>
<dbReference type="InterPro" id="IPR017896">
    <property type="entry name" value="4Fe4S_Fe-S-bd"/>
</dbReference>
<keyword evidence="2" id="KW-0813">Transport</keyword>
<sequence length="1094" mass="120437">MNWITDANTAVANIAYQLSEVIAVYPITPSTTMAECCEAWSAKHQLNILGETPEVIEMQSEAGTIAVVHGSAMSGALATTFTSSQGLLLMIPTLYKLVGELTPCVIHVAARSVATHALSIFCDHSDVMSIRQTGVAMLCASNGQQAQDMALISTMASLRSRLPFVHFFDGFITSHTLTNIDMLTTEQVAQLFPHRALLEFRQRALTPDRPTLRGATAGPDTYFQCREAQNRYQQHAPDVVQTCMDEFAQLTGRAYHLVEYCGHPQATRLIIALGSVSETLNQYVQSKPDESVGVVTVHLYRPFPTQALLNALPESVQQISVLDRTKEPGSSGEPLYLDVLDAIYQSGRPIELFRGRYGLSGKAFFPEDAQHIFAMMRNEHGRKREFVVGIDDDVTHLSLPVTSQPEREEALQTVLMYGYGGDGSISAGKNVLKALGKQNHWYVNAQFEYDSKKSRNLTTTHLRLSEQPIQTPYPIRQARLISLSQLGLLKDIDIMQRFCQRALLLINTSLTGQALWNSLPFALQSTIQAKQIKVVTIDADKLSAQHQLKNKASVAMQVAATLLLSPSQEPSQQRATLLVLQAMCKTQLQGKPDALIERNLACIEAAAHEINDSPFTITAQTSQTSFAIKERSQPGSLVEWLLAGKGGNLPVSAYPADGIWPTNTSSLEKRDISEQLPVWDPDLCTQCGYCVSICPHSAIRARVFEPNEVHQTSTTLKTMPYRSRHQQDAQYALQVSPDDCTGCQLCAQVCPAKDKRDPEQKALTMVSKPLCYEQEQQQFAQFNALPMQNIHQQSRIDVKTIQHVEPYFEYPNACAGCGETPYIRILTQLFGDRLYIANATGCSSIFGGNLPTTPYSQDAQGRGPAWANSLFEDNAEFGLGMRLAVKALGARAQTAFAQHSLHGSNELLTDVDERRQQLSKIKSSLTSDTQHAELKLLLDYLIEKQVWLIGGDGWAYDIGFGGLDHVLRSGENINILVLDTQCYANTGGQKSKSTPQGKTAKLCSLPNPNPAKDLVALYQNLPGIYVARIALAANMNHTIKTLQAAGEHKGPSLVVAYSPCIEHHYDLAQSAEYTKALVKQGDWPLYAALGKNVE</sequence>
<dbReference type="InterPro" id="IPR029061">
    <property type="entry name" value="THDP-binding"/>
</dbReference>
<dbReference type="InterPro" id="IPR011895">
    <property type="entry name" value="Pyrv_flavodox_OxRed"/>
</dbReference>
<evidence type="ECO:0000256" key="8">
    <source>
        <dbReference type="ARBA" id="ARBA00023014"/>
    </source>
</evidence>
<dbReference type="Pfam" id="PF02775">
    <property type="entry name" value="TPP_enzyme_C"/>
    <property type="match status" value="1"/>
</dbReference>
<dbReference type="Proteomes" id="UP000726136">
    <property type="component" value="Unassembled WGS sequence"/>
</dbReference>
<evidence type="ECO:0000313" key="11">
    <source>
        <dbReference type="Proteomes" id="UP000726136"/>
    </source>
</evidence>
<evidence type="ECO:0000256" key="7">
    <source>
        <dbReference type="ARBA" id="ARBA00023004"/>
    </source>
</evidence>
<evidence type="ECO:0000256" key="2">
    <source>
        <dbReference type="ARBA" id="ARBA00022448"/>
    </source>
</evidence>
<protein>
    <submittedName>
        <fullName evidence="10">Pyruvate:ferredoxin (Flavodoxin) oxidoreductase</fullName>
    </submittedName>
</protein>
<organism evidence="10 11">
    <name type="scientific">Vibrio anguillarum</name>
    <name type="common">Listonella anguillarum</name>
    <dbReference type="NCBI Taxonomy" id="55601"/>
    <lineage>
        <taxon>Bacteria</taxon>
        <taxon>Pseudomonadati</taxon>
        <taxon>Pseudomonadota</taxon>
        <taxon>Gammaproteobacteria</taxon>
        <taxon>Vibrionales</taxon>
        <taxon>Vibrionaceae</taxon>
        <taxon>Vibrio</taxon>
    </lineage>
</organism>
<gene>
    <name evidence="10" type="primary">nifJ</name>
    <name evidence="10" type="ORF">EAY46_02925</name>
</gene>
<dbReference type="PANTHER" id="PTHR32154:SF0">
    <property type="entry name" value="PYRUVATE-FLAVODOXIN OXIDOREDUCTASE-RELATED"/>
    <property type="match status" value="1"/>
</dbReference>
<evidence type="ECO:0000313" key="10">
    <source>
        <dbReference type="EMBL" id="MBF4372040.1"/>
    </source>
</evidence>
<dbReference type="Gene3D" id="3.40.50.970">
    <property type="match status" value="2"/>
</dbReference>
<name>A0ABR9Z2S9_VIBAN</name>
<dbReference type="InterPro" id="IPR019752">
    <property type="entry name" value="Pyrv/ketoisovalerate_OxRed_cat"/>
</dbReference>
<dbReference type="SUPFAM" id="SSF53323">
    <property type="entry name" value="Pyruvate-ferredoxin oxidoreductase, PFOR, domain III"/>
    <property type="match status" value="1"/>
</dbReference>
<dbReference type="Gene3D" id="3.40.50.920">
    <property type="match status" value="1"/>
</dbReference>
<comment type="caution">
    <text evidence="10">The sequence shown here is derived from an EMBL/GenBank/DDBJ whole genome shotgun (WGS) entry which is preliminary data.</text>
</comment>
<reference evidence="10 11" key="1">
    <citation type="journal article" date="2021" name="PeerJ">
        <title>Analysis of 44 Vibrio anguillarum genomes reveals high genetic diversity.</title>
        <authorList>
            <person name="Hansen M.J."/>
            <person name="Dalsgaard I."/>
        </authorList>
    </citation>
    <scope>NUCLEOTIDE SEQUENCE [LARGE SCALE GENOMIC DNA]</scope>
    <source>
        <strain evidence="10 11">040915-1/1B</strain>
    </source>
</reference>
<keyword evidence="10" id="KW-0670">Pyruvate</keyword>
<evidence type="ECO:0000256" key="1">
    <source>
        <dbReference type="ARBA" id="ARBA00009032"/>
    </source>
</evidence>
<dbReference type="InterPro" id="IPR011766">
    <property type="entry name" value="TPP_enzyme_TPP-bd"/>
</dbReference>
<dbReference type="Pfam" id="PF17147">
    <property type="entry name" value="PFOR_II"/>
    <property type="match status" value="1"/>
</dbReference>
<dbReference type="EMBL" id="RDPI01000003">
    <property type="protein sequence ID" value="MBF4372040.1"/>
    <property type="molecule type" value="Genomic_DNA"/>
</dbReference>
<comment type="similarity">
    <text evidence="1">Belongs to the pyruvate:ferredoxin/flavodoxin oxidoreductase family.</text>
</comment>
<evidence type="ECO:0000256" key="4">
    <source>
        <dbReference type="ARBA" id="ARBA00022723"/>
    </source>
</evidence>
<dbReference type="InterPro" id="IPR019456">
    <property type="entry name" value="Pyrv-flavodox_OxRtase_EKR"/>
</dbReference>
<proteinExistence type="inferred from homology"/>
<evidence type="ECO:0000256" key="6">
    <source>
        <dbReference type="ARBA" id="ARBA00023002"/>
    </source>
</evidence>
<dbReference type="SUPFAM" id="SSF54862">
    <property type="entry name" value="4Fe-4S ferredoxins"/>
    <property type="match status" value="1"/>
</dbReference>
<dbReference type="SUPFAM" id="SSF52922">
    <property type="entry name" value="TK C-terminal domain-like"/>
    <property type="match status" value="1"/>
</dbReference>
<keyword evidence="11" id="KW-1185">Reference proteome</keyword>
<dbReference type="Pfam" id="PF10371">
    <property type="entry name" value="EKR"/>
    <property type="match status" value="1"/>
</dbReference>
<dbReference type="PANTHER" id="PTHR32154">
    <property type="entry name" value="PYRUVATE-FLAVODOXIN OXIDOREDUCTASE-RELATED"/>
    <property type="match status" value="1"/>
</dbReference>
<keyword evidence="5" id="KW-0249">Electron transport</keyword>
<dbReference type="Gene3D" id="3.30.70.20">
    <property type="match status" value="1"/>
</dbReference>